<evidence type="ECO:0000256" key="1">
    <source>
        <dbReference type="SAM" id="MobiDB-lite"/>
    </source>
</evidence>
<protein>
    <submittedName>
        <fullName evidence="2">Uncharacterized protein</fullName>
    </submittedName>
</protein>
<dbReference type="InParanoid" id="A0A1Y2BAA6"/>
<comment type="caution">
    <text evidence="2">The sequence shown here is derived from an EMBL/GenBank/DDBJ whole genome shotgun (WGS) entry which is preliminary data.</text>
</comment>
<feature type="region of interest" description="Disordered" evidence="1">
    <location>
        <begin position="300"/>
        <end position="382"/>
    </location>
</feature>
<feature type="compositionally biased region" description="Polar residues" evidence="1">
    <location>
        <begin position="340"/>
        <end position="381"/>
    </location>
</feature>
<feature type="region of interest" description="Disordered" evidence="1">
    <location>
        <begin position="1"/>
        <end position="138"/>
    </location>
</feature>
<accession>A0A1Y2BAA6</accession>
<keyword evidence="3" id="KW-1185">Reference proteome</keyword>
<reference evidence="2 3" key="1">
    <citation type="submission" date="2016-07" db="EMBL/GenBank/DDBJ databases">
        <title>Pervasive Adenine N6-methylation of Active Genes in Fungi.</title>
        <authorList>
            <consortium name="DOE Joint Genome Institute"/>
            <person name="Mondo S.J."/>
            <person name="Dannebaum R.O."/>
            <person name="Kuo R.C."/>
            <person name="Labutti K."/>
            <person name="Haridas S."/>
            <person name="Kuo A."/>
            <person name="Salamov A."/>
            <person name="Ahrendt S.R."/>
            <person name="Lipzen A."/>
            <person name="Sullivan W."/>
            <person name="Andreopoulos W.B."/>
            <person name="Clum A."/>
            <person name="Lindquist E."/>
            <person name="Daum C."/>
            <person name="Ramamoorthy G.K."/>
            <person name="Gryganskyi A."/>
            <person name="Culley D."/>
            <person name="Magnuson J.K."/>
            <person name="James T.Y."/>
            <person name="O'Malley M.A."/>
            <person name="Stajich J.E."/>
            <person name="Spatafora J.W."/>
            <person name="Visel A."/>
            <person name="Grigoriev I.V."/>
        </authorList>
    </citation>
    <scope>NUCLEOTIDE SEQUENCE [LARGE SCALE GENOMIC DNA]</scope>
    <source>
        <strain evidence="2 3">68-887.2</strain>
    </source>
</reference>
<sequence length="434" mass="45934">MIDSATSETNTFHRPATAADADTDTKPGTKAAVLTSNWRRQLPRRSVNVSRSSLPKASAASGSNMTEQRSGSNNGPQHSRNGPTSGVLSSRLPRLSTTSLAKEEPPSVFRNTGSQGHGVGQGTALPMPDTSFPTGLTSFGLKQIPNTLTVHSTRNPGNWPDIMSARMGAGAGFRPSGGGPSSSTVSRSSNIIFMKPVPPQHRHVKPKSLDSFGSAGSSAHQTNNFLSHPGSKIPGMMMPPIHGGHPQYGAALPHSIPPQSHPYGNFGVPSSSVIGTSTMLSPASRPIRNLDPPYFQASRSSLPMPPQNTHQSPPFTSPGQFIHYGQGSNPHSSHHSPSSFGAQMSRVPTSMKLNPTRSGNFTRPSLNTNASRTSVQTPCGPQSSTQFGTGQFFQFPLSLERLSFTRSVLISEPPISPHIPMFPSDSEPNASTDP</sequence>
<feature type="compositionally biased region" description="Polar residues" evidence="1">
    <location>
        <begin position="47"/>
        <end position="87"/>
    </location>
</feature>
<dbReference type="AlphaFoldDB" id="A0A1Y2BAA6"/>
<feature type="region of interest" description="Disordered" evidence="1">
    <location>
        <begin position="198"/>
        <end position="221"/>
    </location>
</feature>
<dbReference type="STRING" id="71784.A0A1Y2BAA6"/>
<feature type="compositionally biased region" description="Polar residues" evidence="1">
    <location>
        <begin position="1"/>
        <end position="12"/>
    </location>
</feature>
<feature type="region of interest" description="Disordered" evidence="1">
    <location>
        <begin position="413"/>
        <end position="434"/>
    </location>
</feature>
<feature type="compositionally biased region" description="Polar residues" evidence="1">
    <location>
        <begin position="300"/>
        <end position="319"/>
    </location>
</feature>
<feature type="compositionally biased region" description="Low complexity" evidence="1">
    <location>
        <begin position="15"/>
        <end position="32"/>
    </location>
</feature>
<feature type="compositionally biased region" description="Low complexity" evidence="1">
    <location>
        <begin position="328"/>
        <end position="339"/>
    </location>
</feature>
<evidence type="ECO:0000313" key="3">
    <source>
        <dbReference type="Proteomes" id="UP000193986"/>
    </source>
</evidence>
<name>A0A1Y2BAA6_9TREE</name>
<feature type="compositionally biased region" description="Low complexity" evidence="1">
    <location>
        <begin position="88"/>
        <end position="100"/>
    </location>
</feature>
<organism evidence="2 3">
    <name type="scientific">Naematelia encephala</name>
    <dbReference type="NCBI Taxonomy" id="71784"/>
    <lineage>
        <taxon>Eukaryota</taxon>
        <taxon>Fungi</taxon>
        <taxon>Dikarya</taxon>
        <taxon>Basidiomycota</taxon>
        <taxon>Agaricomycotina</taxon>
        <taxon>Tremellomycetes</taxon>
        <taxon>Tremellales</taxon>
        <taxon>Naemateliaceae</taxon>
        <taxon>Naematelia</taxon>
    </lineage>
</organism>
<evidence type="ECO:0000313" key="2">
    <source>
        <dbReference type="EMBL" id="ORY31779.1"/>
    </source>
</evidence>
<dbReference type="Proteomes" id="UP000193986">
    <property type="component" value="Unassembled WGS sequence"/>
</dbReference>
<dbReference type="EMBL" id="MCFC01000013">
    <property type="protein sequence ID" value="ORY31779.1"/>
    <property type="molecule type" value="Genomic_DNA"/>
</dbReference>
<proteinExistence type="predicted"/>
<gene>
    <name evidence="2" type="ORF">BCR39DRAFT_79692</name>
</gene>